<dbReference type="EMBL" id="JACDQQ010000259">
    <property type="protein sequence ID" value="MBA0083849.1"/>
    <property type="molecule type" value="Genomic_DNA"/>
</dbReference>
<name>A0A7V8SVG9_9BACT</name>
<evidence type="ECO:0000313" key="4">
    <source>
        <dbReference type="Proteomes" id="UP000567293"/>
    </source>
</evidence>
<feature type="non-terminal residue" evidence="3">
    <location>
        <position position="1"/>
    </location>
</feature>
<dbReference type="SUPFAM" id="SSF52540">
    <property type="entry name" value="P-loop containing nucleoside triphosphate hydrolases"/>
    <property type="match status" value="1"/>
</dbReference>
<dbReference type="InterPro" id="IPR001482">
    <property type="entry name" value="T2SS/T4SS_dom"/>
</dbReference>
<dbReference type="PANTHER" id="PTHR30486">
    <property type="entry name" value="TWITCHING MOTILITY PROTEIN PILT"/>
    <property type="match status" value="1"/>
</dbReference>
<protein>
    <submittedName>
        <fullName evidence="3">Flp pilus assembly complex ATPase component TadA</fullName>
    </submittedName>
</protein>
<comment type="caution">
    <text evidence="3">The sequence shown here is derived from an EMBL/GenBank/DDBJ whole genome shotgun (WGS) entry which is preliminary data.</text>
</comment>
<reference evidence="3" key="1">
    <citation type="submission" date="2020-06" db="EMBL/GenBank/DDBJ databases">
        <title>Legume-microbial interactions unlock mineral nutrients during tropical forest succession.</title>
        <authorList>
            <person name="Epihov D.Z."/>
        </authorList>
    </citation>
    <scope>NUCLEOTIDE SEQUENCE [LARGE SCALE GENOMIC DNA]</scope>
    <source>
        <strain evidence="3">Pan2503</strain>
    </source>
</reference>
<dbReference type="Pfam" id="PF00437">
    <property type="entry name" value="T2SSE"/>
    <property type="match status" value="1"/>
</dbReference>
<dbReference type="PANTHER" id="PTHR30486:SF6">
    <property type="entry name" value="TYPE IV PILUS RETRACTATION ATPASE PILT"/>
    <property type="match status" value="1"/>
</dbReference>
<keyword evidence="4" id="KW-1185">Reference proteome</keyword>
<dbReference type="InterPro" id="IPR027417">
    <property type="entry name" value="P-loop_NTPase"/>
</dbReference>
<dbReference type="Proteomes" id="UP000567293">
    <property type="component" value="Unassembled WGS sequence"/>
</dbReference>
<dbReference type="InterPro" id="IPR050921">
    <property type="entry name" value="T4SS_GSP_E_ATPase"/>
</dbReference>
<dbReference type="InterPro" id="IPR003593">
    <property type="entry name" value="AAA+_ATPase"/>
</dbReference>
<evidence type="ECO:0000256" key="1">
    <source>
        <dbReference type="ARBA" id="ARBA00006611"/>
    </source>
</evidence>
<dbReference type="Gene3D" id="3.40.50.300">
    <property type="entry name" value="P-loop containing nucleotide triphosphate hydrolases"/>
    <property type="match status" value="1"/>
</dbReference>
<dbReference type="GO" id="GO:0016887">
    <property type="term" value="F:ATP hydrolysis activity"/>
    <property type="evidence" value="ECO:0007669"/>
    <property type="project" value="InterPro"/>
</dbReference>
<gene>
    <name evidence="3" type="primary">tadA</name>
    <name evidence="3" type="ORF">HRJ53_02535</name>
</gene>
<accession>A0A7V8SVG9</accession>
<dbReference type="AlphaFoldDB" id="A0A7V8SVG9"/>
<comment type="similarity">
    <text evidence="1">Belongs to the GSP E family.</text>
</comment>
<organism evidence="3 4">
    <name type="scientific">Candidatus Acidiferrum panamense</name>
    <dbReference type="NCBI Taxonomy" id="2741543"/>
    <lineage>
        <taxon>Bacteria</taxon>
        <taxon>Pseudomonadati</taxon>
        <taxon>Acidobacteriota</taxon>
        <taxon>Terriglobia</taxon>
        <taxon>Candidatus Acidiferrales</taxon>
        <taxon>Candidatus Acidiferrum</taxon>
    </lineage>
</organism>
<feature type="domain" description="AAA+ ATPase" evidence="2">
    <location>
        <begin position="21"/>
        <end position="151"/>
    </location>
</feature>
<dbReference type="SMART" id="SM00382">
    <property type="entry name" value="AAA"/>
    <property type="match status" value="1"/>
</dbReference>
<evidence type="ECO:0000259" key="2">
    <source>
        <dbReference type="SMART" id="SM00382"/>
    </source>
</evidence>
<proteinExistence type="inferred from homology"/>
<sequence>LIASGTLDHALANRLEDYVLSRKNILISGGTGSGKTTTLNILGKFIPEEERIVLIEDTAEIHLAHANLVRFEARPPQRGLPQVTIRDLLKAALRHRPDHILLGEIRGGEAFDLLQLLNTGHSGTLCTIHANSAKQALARLTSCVLESGVELPYRAIKSNIADSLQVVIQIERRPGRRYVSEVVEIRGYDPDADLFNCPAIYQRRETHS</sequence>
<evidence type="ECO:0000313" key="3">
    <source>
        <dbReference type="EMBL" id="MBA0083849.1"/>
    </source>
</evidence>
<dbReference type="CDD" id="cd01130">
    <property type="entry name" value="VirB11-like_ATPase"/>
    <property type="match status" value="1"/>
</dbReference>